<dbReference type="InterPro" id="IPR010281">
    <property type="entry name" value="DUF885"/>
</dbReference>
<dbReference type="PANTHER" id="PTHR33361:SF2">
    <property type="entry name" value="DUF885 DOMAIN-CONTAINING PROTEIN"/>
    <property type="match status" value="1"/>
</dbReference>
<organism evidence="1 2">
    <name type="scientific">Ridgeia piscesae</name>
    <name type="common">Tubeworm</name>
    <dbReference type="NCBI Taxonomy" id="27915"/>
    <lineage>
        <taxon>Eukaryota</taxon>
        <taxon>Metazoa</taxon>
        <taxon>Spiralia</taxon>
        <taxon>Lophotrochozoa</taxon>
        <taxon>Annelida</taxon>
        <taxon>Polychaeta</taxon>
        <taxon>Sedentaria</taxon>
        <taxon>Canalipalpata</taxon>
        <taxon>Sabellida</taxon>
        <taxon>Siboglinidae</taxon>
        <taxon>Ridgeia</taxon>
    </lineage>
</organism>
<dbReference type="Proteomes" id="UP001209878">
    <property type="component" value="Unassembled WGS sequence"/>
</dbReference>
<dbReference type="PANTHER" id="PTHR33361">
    <property type="entry name" value="GLR0591 PROTEIN"/>
    <property type="match status" value="1"/>
</dbReference>
<name>A0AAD9NTK7_RIDPI</name>
<dbReference type="Pfam" id="PF05960">
    <property type="entry name" value="DUF885"/>
    <property type="match status" value="1"/>
</dbReference>
<protein>
    <submittedName>
        <fullName evidence="1">Uncharacterized protein</fullName>
    </submittedName>
</protein>
<accession>A0AAD9NTK7</accession>
<comment type="caution">
    <text evidence="1">The sequence shown here is derived from an EMBL/GenBank/DDBJ whole genome shotgun (WGS) entry which is preliminary data.</text>
</comment>
<evidence type="ECO:0000313" key="2">
    <source>
        <dbReference type="Proteomes" id="UP001209878"/>
    </source>
</evidence>
<evidence type="ECO:0000313" key="1">
    <source>
        <dbReference type="EMBL" id="KAK2182317.1"/>
    </source>
</evidence>
<sequence>MPFDGVAAQYINGTLLANTRRPDTRFGRLSLEILRACRLVVDVGIHMKQYVMHTEKEVDRYITWPAQACAYKIGEQKIIELRNKAQNTLGFPFDIRRFHSSIMELGSVPLWLLEKVIDEWIKAQMTSSGHVFSPTSVMLFATTTILSVLSVRLL</sequence>
<keyword evidence="2" id="KW-1185">Reference proteome</keyword>
<gene>
    <name evidence="1" type="ORF">NP493_360g03037</name>
</gene>
<reference evidence="1" key="1">
    <citation type="journal article" date="2023" name="Mol. Biol. Evol.">
        <title>Third-Generation Sequencing Reveals the Adaptive Role of the Epigenome in Three Deep-Sea Polychaetes.</title>
        <authorList>
            <person name="Perez M."/>
            <person name="Aroh O."/>
            <person name="Sun Y."/>
            <person name="Lan Y."/>
            <person name="Juniper S.K."/>
            <person name="Young C.R."/>
            <person name="Angers B."/>
            <person name="Qian P.Y."/>
        </authorList>
    </citation>
    <scope>NUCLEOTIDE SEQUENCE</scope>
    <source>
        <strain evidence="1">R07B-5</strain>
    </source>
</reference>
<dbReference type="EMBL" id="JAODUO010000359">
    <property type="protein sequence ID" value="KAK2182317.1"/>
    <property type="molecule type" value="Genomic_DNA"/>
</dbReference>
<dbReference type="AlphaFoldDB" id="A0AAD9NTK7"/>
<proteinExistence type="predicted"/>